<accession>A0A3L8PS90</accession>
<protein>
    <submittedName>
        <fullName evidence="1">DUF1488 domain-containing protein</fullName>
    </submittedName>
</protein>
<comment type="caution">
    <text evidence="1">The sequence shown here is derived from an EMBL/GenBank/DDBJ whole genome shotgun (WGS) entry which is preliminary data.</text>
</comment>
<dbReference type="EMBL" id="QZEI01000086">
    <property type="protein sequence ID" value="RLV58236.1"/>
    <property type="molecule type" value="Genomic_DNA"/>
</dbReference>
<name>A0A3L8PS90_9GAMM</name>
<dbReference type="Pfam" id="PF07369">
    <property type="entry name" value="DUF1488"/>
    <property type="match status" value="1"/>
</dbReference>
<dbReference type="OrthoDB" id="6465020at2"/>
<dbReference type="SUPFAM" id="SSF160272">
    <property type="entry name" value="Shew3726-like"/>
    <property type="match status" value="1"/>
</dbReference>
<organism evidence="1 2">
    <name type="scientific">Parashewanella curva</name>
    <dbReference type="NCBI Taxonomy" id="2338552"/>
    <lineage>
        <taxon>Bacteria</taxon>
        <taxon>Pseudomonadati</taxon>
        <taxon>Pseudomonadota</taxon>
        <taxon>Gammaproteobacteria</taxon>
        <taxon>Alteromonadales</taxon>
        <taxon>Shewanellaceae</taxon>
        <taxon>Parashewanella</taxon>
    </lineage>
</organism>
<evidence type="ECO:0000313" key="2">
    <source>
        <dbReference type="Proteomes" id="UP000281474"/>
    </source>
</evidence>
<dbReference type="Proteomes" id="UP000281474">
    <property type="component" value="Unassembled WGS sequence"/>
</dbReference>
<dbReference type="Gene3D" id="3.30.160.140">
    <property type="entry name" value="Shew3726-like"/>
    <property type="match status" value="1"/>
</dbReference>
<proteinExistence type="predicted"/>
<keyword evidence="2" id="KW-1185">Reference proteome</keyword>
<dbReference type="InterPro" id="IPR009962">
    <property type="entry name" value="DUF1488"/>
</dbReference>
<evidence type="ECO:0000313" key="1">
    <source>
        <dbReference type="EMBL" id="RLV58236.1"/>
    </source>
</evidence>
<gene>
    <name evidence="1" type="ORF">D5018_18335</name>
</gene>
<sequence>MYSFGVVMNQSIIFIDDIEWAEQEQAVTLKAQLQGMLIPCKITLSKLNEIYQLSITTEKEALELAEHKRFDLENIFEELIEKEAMDEQGVVLFS</sequence>
<reference evidence="1 2" key="1">
    <citation type="submission" date="2018-09" db="EMBL/GenBank/DDBJ databases">
        <title>Phylogeny of the Shewanellaceae, and recommendation for two new genera, Pseudoshewanella and Parashewanella.</title>
        <authorList>
            <person name="Wang G."/>
        </authorList>
    </citation>
    <scope>NUCLEOTIDE SEQUENCE [LARGE SCALE GENOMIC DNA]</scope>
    <source>
        <strain evidence="1 2">C51</strain>
    </source>
</reference>
<dbReference type="AlphaFoldDB" id="A0A3L8PS90"/>
<dbReference type="InterPro" id="IPR036692">
    <property type="entry name" value="Shew3726-like_sf"/>
</dbReference>